<evidence type="ECO:0000256" key="4">
    <source>
        <dbReference type="ARBA" id="ARBA00022801"/>
    </source>
</evidence>
<dbReference type="Pfam" id="PF01435">
    <property type="entry name" value="Peptidase_M48"/>
    <property type="match status" value="1"/>
</dbReference>
<dbReference type="GO" id="GO:0051603">
    <property type="term" value="P:proteolysis involved in protein catabolic process"/>
    <property type="evidence" value="ECO:0007669"/>
    <property type="project" value="TreeGrafter"/>
</dbReference>
<feature type="transmembrane region" description="Helical" evidence="8">
    <location>
        <begin position="188"/>
        <end position="212"/>
    </location>
</feature>
<evidence type="ECO:0000256" key="1">
    <source>
        <dbReference type="ARBA" id="ARBA00001947"/>
    </source>
</evidence>
<keyword evidence="8" id="KW-0472">Membrane</keyword>
<dbReference type="Gene3D" id="3.30.2010.10">
    <property type="entry name" value="Metalloproteases ('zincins'), catalytic domain"/>
    <property type="match status" value="1"/>
</dbReference>
<keyword evidence="5" id="KW-0862">Zinc</keyword>
<dbReference type="InterPro" id="IPR001915">
    <property type="entry name" value="Peptidase_M48"/>
</dbReference>
<feature type="repeat" description="TPR" evidence="7">
    <location>
        <begin position="461"/>
        <end position="494"/>
    </location>
</feature>
<keyword evidence="2" id="KW-0645">Protease</keyword>
<dbReference type="GO" id="GO:0004222">
    <property type="term" value="F:metalloendopeptidase activity"/>
    <property type="evidence" value="ECO:0007669"/>
    <property type="project" value="InterPro"/>
</dbReference>
<dbReference type="SMART" id="SM00028">
    <property type="entry name" value="TPR"/>
    <property type="match status" value="3"/>
</dbReference>
<evidence type="ECO:0000259" key="9">
    <source>
        <dbReference type="Pfam" id="PF01435"/>
    </source>
</evidence>
<dbReference type="SUPFAM" id="SSF48452">
    <property type="entry name" value="TPR-like"/>
    <property type="match status" value="1"/>
</dbReference>
<organism evidence="10 11">
    <name type="scientific">Aquella oligotrophica</name>
    <dbReference type="NCBI Taxonomy" id="2067065"/>
    <lineage>
        <taxon>Bacteria</taxon>
        <taxon>Pseudomonadati</taxon>
        <taxon>Pseudomonadota</taxon>
        <taxon>Betaproteobacteria</taxon>
        <taxon>Neisseriales</taxon>
        <taxon>Neisseriaceae</taxon>
        <taxon>Aquella</taxon>
    </lineage>
</organism>
<evidence type="ECO:0000256" key="7">
    <source>
        <dbReference type="PROSITE-ProRule" id="PRU00339"/>
    </source>
</evidence>
<dbReference type="InterPro" id="IPR011990">
    <property type="entry name" value="TPR-like_helical_dom_sf"/>
</dbReference>
<keyword evidence="8" id="KW-0812">Transmembrane</keyword>
<keyword evidence="4" id="KW-0378">Hydrolase</keyword>
<dbReference type="RefSeq" id="WP_102952363.1">
    <property type="nucleotide sequence ID" value="NZ_CP024847.1"/>
</dbReference>
<evidence type="ECO:0000256" key="6">
    <source>
        <dbReference type="ARBA" id="ARBA00023049"/>
    </source>
</evidence>
<dbReference type="InterPro" id="IPR051156">
    <property type="entry name" value="Mito/Outer_Membr_Metalloprot"/>
</dbReference>
<keyword evidence="3" id="KW-0479">Metal-binding</keyword>
<dbReference type="PANTHER" id="PTHR22726:SF1">
    <property type="entry name" value="METALLOENDOPEPTIDASE OMA1, MITOCHONDRIAL"/>
    <property type="match status" value="1"/>
</dbReference>
<dbReference type="Proteomes" id="UP000236655">
    <property type="component" value="Chromosome"/>
</dbReference>
<evidence type="ECO:0000256" key="2">
    <source>
        <dbReference type="ARBA" id="ARBA00022670"/>
    </source>
</evidence>
<keyword evidence="11" id="KW-1185">Reference proteome</keyword>
<comment type="cofactor">
    <cofactor evidence="1">
        <name>Zn(2+)</name>
        <dbReference type="ChEBI" id="CHEBI:29105"/>
    </cofactor>
</comment>
<dbReference type="AlphaFoldDB" id="A0A2I7N9D8"/>
<dbReference type="GO" id="GO:0016020">
    <property type="term" value="C:membrane"/>
    <property type="evidence" value="ECO:0007669"/>
    <property type="project" value="TreeGrafter"/>
</dbReference>
<keyword evidence="6" id="KW-0482">Metalloprotease</keyword>
<dbReference type="InterPro" id="IPR019734">
    <property type="entry name" value="TPR_rpt"/>
</dbReference>
<dbReference type="PANTHER" id="PTHR22726">
    <property type="entry name" value="METALLOENDOPEPTIDASE OMA1"/>
    <property type="match status" value="1"/>
</dbReference>
<reference evidence="11" key="1">
    <citation type="submission" date="2017-11" db="EMBL/GenBank/DDBJ databases">
        <authorList>
            <person name="Chan K.G."/>
            <person name="Lee L.S."/>
        </authorList>
    </citation>
    <scope>NUCLEOTIDE SEQUENCE [LARGE SCALE GENOMIC DNA]</scope>
    <source>
        <strain evidence="11">DSM 100970</strain>
    </source>
</reference>
<dbReference type="Gene3D" id="1.25.40.10">
    <property type="entry name" value="Tetratricopeptide repeat domain"/>
    <property type="match status" value="1"/>
</dbReference>
<name>A0A2I7N9D8_9NEIS</name>
<dbReference type="PROSITE" id="PS50005">
    <property type="entry name" value="TPR"/>
    <property type="match status" value="1"/>
</dbReference>
<proteinExistence type="predicted"/>
<sequence>MKNLGSIIERLYAARKDSPQEQLDLVIDLSRRGFLHQVVGGVALGVAMSLCNHKSIADGINGLPDMGDSDRSNLTPHQADMLGKQVILQIYASGDMLEDFDCLDYLNTLGGNLVSYSPMAGQQFNFYLIKDKEINAFALPGGYICAYNGLIYATMSEAELSSVMAHEIGHVIQHHIFRNISVANRAQWLTIAGIIAGALMAPIAPGAAIIAAQSGQGAGIQSQLAFSRDYEREADRVGQQLMYQAGFDAHAMPEFFQRMQDAYKFNANDALAFLQTHPVTIERLSEAEVRANHMPVKMRQDSIDFLLSREKCRVRQLGNEDAIKFYLNALANKRYVNIDAQHYGLALAYFQNKDYKNSILILNKVSSKSVQGHPMTLGLKAKQLIAVGNNKLADTLYDQALQDYPNHKGLWMGQLEFLIATRSYPKAANRLGILAQTNTSDPDVWDQYAILYSDGKYNQPIKYHYGLGTEFYYIGNYKLAMEQYNAALKLKPSKPGDTDLQGLISARLPEINAKLQLLRQ</sequence>
<gene>
    <name evidence="10" type="ORF">CUN60_12525</name>
</gene>
<evidence type="ECO:0000313" key="11">
    <source>
        <dbReference type="Proteomes" id="UP000236655"/>
    </source>
</evidence>
<dbReference type="KEGG" id="nba:CUN60_12525"/>
<keyword evidence="7" id="KW-0802">TPR repeat</keyword>
<dbReference type="EMBL" id="CP024847">
    <property type="protein sequence ID" value="AUR53077.1"/>
    <property type="molecule type" value="Genomic_DNA"/>
</dbReference>
<dbReference type="GO" id="GO:0046872">
    <property type="term" value="F:metal ion binding"/>
    <property type="evidence" value="ECO:0007669"/>
    <property type="project" value="UniProtKB-KW"/>
</dbReference>
<evidence type="ECO:0000256" key="3">
    <source>
        <dbReference type="ARBA" id="ARBA00022723"/>
    </source>
</evidence>
<evidence type="ECO:0000256" key="8">
    <source>
        <dbReference type="SAM" id="Phobius"/>
    </source>
</evidence>
<dbReference type="OrthoDB" id="9810445at2"/>
<evidence type="ECO:0000313" key="10">
    <source>
        <dbReference type="EMBL" id="AUR53077.1"/>
    </source>
</evidence>
<evidence type="ECO:0000256" key="5">
    <source>
        <dbReference type="ARBA" id="ARBA00022833"/>
    </source>
</evidence>
<accession>A0A2I7N9D8</accession>
<protein>
    <recommendedName>
        <fullName evidence="9">Peptidase M48 domain-containing protein</fullName>
    </recommendedName>
</protein>
<keyword evidence="8" id="KW-1133">Transmembrane helix</keyword>
<feature type="domain" description="Peptidase M48" evidence="9">
    <location>
        <begin position="113"/>
        <end position="288"/>
    </location>
</feature>